<comment type="similarity">
    <text evidence="2">Belongs to the DedA family.</text>
</comment>
<comment type="subcellular location">
    <subcellularLocation>
        <location evidence="1">Cell membrane</location>
        <topology evidence="1">Multi-pass membrane protein</topology>
    </subcellularLocation>
</comment>
<evidence type="ECO:0000313" key="10">
    <source>
        <dbReference type="Proteomes" id="UP000007239"/>
    </source>
</evidence>
<dbReference type="EMBL" id="CP002739">
    <property type="protein sequence ID" value="AEF18079.1"/>
    <property type="molecule type" value="Genomic_DNA"/>
</dbReference>
<dbReference type="HOGENOM" id="CLU_044208_1_2_9"/>
<evidence type="ECO:0000256" key="3">
    <source>
        <dbReference type="ARBA" id="ARBA00022475"/>
    </source>
</evidence>
<feature type="transmembrane region" description="Helical" evidence="7">
    <location>
        <begin position="76"/>
        <end position="98"/>
    </location>
</feature>
<dbReference type="eggNOG" id="COG0586">
    <property type="taxonomic scope" value="Bacteria"/>
</dbReference>
<evidence type="ECO:0000313" key="9">
    <source>
        <dbReference type="EMBL" id="AEF18079.1"/>
    </source>
</evidence>
<dbReference type="InterPro" id="IPR051311">
    <property type="entry name" value="DedA_domain"/>
</dbReference>
<dbReference type="PANTHER" id="PTHR42709:SF6">
    <property type="entry name" value="UNDECAPRENYL PHOSPHATE TRANSPORTER A"/>
    <property type="match status" value="1"/>
</dbReference>
<keyword evidence="6 7" id="KW-0472">Membrane</keyword>
<keyword evidence="5 7" id="KW-1133">Transmembrane helix</keyword>
<dbReference type="Pfam" id="PF09335">
    <property type="entry name" value="VTT_dom"/>
    <property type="match status" value="1"/>
</dbReference>
<feature type="transmembrane region" description="Helical" evidence="7">
    <location>
        <begin position="200"/>
        <end position="222"/>
    </location>
</feature>
<feature type="transmembrane region" description="Helical" evidence="7">
    <location>
        <begin position="162"/>
        <end position="180"/>
    </location>
</feature>
<dbReference type="Proteomes" id="UP000007239">
    <property type="component" value="Chromosome"/>
</dbReference>
<dbReference type="PANTHER" id="PTHR42709">
    <property type="entry name" value="ALKALINE PHOSPHATASE LIKE PROTEIN"/>
    <property type="match status" value="1"/>
</dbReference>
<keyword evidence="4 7" id="KW-0812">Transmembrane</keyword>
<dbReference type="InterPro" id="IPR032816">
    <property type="entry name" value="VTT_dom"/>
</dbReference>
<evidence type="ECO:0000256" key="5">
    <source>
        <dbReference type="ARBA" id="ARBA00022989"/>
    </source>
</evidence>
<protein>
    <submittedName>
        <fullName evidence="9">SNARE associated Golgi protein-like protein</fullName>
    </submittedName>
</protein>
<keyword evidence="10" id="KW-1185">Reference proteome</keyword>
<keyword evidence="3" id="KW-1003">Cell membrane</keyword>
<dbReference type="AlphaFoldDB" id="F6BKD2"/>
<evidence type="ECO:0000256" key="1">
    <source>
        <dbReference type="ARBA" id="ARBA00004651"/>
    </source>
</evidence>
<evidence type="ECO:0000256" key="2">
    <source>
        <dbReference type="ARBA" id="ARBA00010792"/>
    </source>
</evidence>
<reference evidence="9" key="1">
    <citation type="submission" date="2011-05" db="EMBL/GenBank/DDBJ databases">
        <title>Complete sequence of Thermoanaerobacterium xylanolyticum LX-11.</title>
        <authorList>
            <consortium name="US DOE Joint Genome Institute"/>
            <person name="Lucas S."/>
            <person name="Han J."/>
            <person name="Lapidus A."/>
            <person name="Cheng J.-F."/>
            <person name="Goodwin L."/>
            <person name="Pitluck S."/>
            <person name="Peters L."/>
            <person name="Mikhailova N."/>
            <person name="Lu M."/>
            <person name="Han C."/>
            <person name="Tapia R."/>
            <person name="Land M."/>
            <person name="Hauser L."/>
            <person name="Kyrpides N."/>
            <person name="Ivanova N."/>
            <person name="Pagani I."/>
            <person name="Hemme C."/>
            <person name="Woyke T."/>
        </authorList>
    </citation>
    <scope>NUCLEOTIDE SEQUENCE</scope>
    <source>
        <strain evidence="9">LX-11</strain>
    </source>
</reference>
<feature type="transmembrane region" description="Helical" evidence="7">
    <location>
        <begin position="30"/>
        <end position="49"/>
    </location>
</feature>
<proteinExistence type="inferred from homology"/>
<dbReference type="KEGG" id="txy:Thexy_2066"/>
<evidence type="ECO:0000256" key="4">
    <source>
        <dbReference type="ARBA" id="ARBA00022692"/>
    </source>
</evidence>
<evidence type="ECO:0000256" key="7">
    <source>
        <dbReference type="SAM" id="Phobius"/>
    </source>
</evidence>
<dbReference type="STRING" id="858215.Thexy_2066"/>
<accession>F6BKD2</accession>
<sequence length="230" mass="26492">MSFAFKFCDKDVYYYIEIFDWKVIMENTNILYSLIIDYGYLALFLSLLVEGTGMPGPVEILFLAAGYLISRGQMSFLAVVLIAALGNVSGNVLAYIIGAKSGRTFVEKYGHFLKITVKDLEGMDRWFSKYGGVTNLLGRLIGLPRTPAIWASGITRMDFKSFFVFSAIGDLLWSLFWTSVSYLVSMQILKIDLIGRTYPWWSYLLMLVGFILFMYVVWRIFLWMKERYLT</sequence>
<dbReference type="GO" id="GO:0005886">
    <property type="term" value="C:plasma membrane"/>
    <property type="evidence" value="ECO:0007669"/>
    <property type="project" value="UniProtKB-SubCell"/>
</dbReference>
<gene>
    <name evidence="9" type="ordered locus">Thexy_2066</name>
</gene>
<evidence type="ECO:0000259" key="8">
    <source>
        <dbReference type="Pfam" id="PF09335"/>
    </source>
</evidence>
<organism evidence="9 10">
    <name type="scientific">Thermoanaerobacterium xylanolyticum (strain ATCC 49914 / DSM 7097 / LX-11)</name>
    <dbReference type="NCBI Taxonomy" id="858215"/>
    <lineage>
        <taxon>Bacteria</taxon>
        <taxon>Bacillati</taxon>
        <taxon>Bacillota</taxon>
        <taxon>Clostridia</taxon>
        <taxon>Thermoanaerobacterales</taxon>
        <taxon>Thermoanaerobacteraceae</taxon>
        <taxon>Thermoanaerobacterium</taxon>
    </lineage>
</organism>
<name>F6BKD2_THEXL</name>
<feature type="domain" description="VTT" evidence="8">
    <location>
        <begin position="57"/>
        <end position="182"/>
    </location>
</feature>
<evidence type="ECO:0000256" key="6">
    <source>
        <dbReference type="ARBA" id="ARBA00023136"/>
    </source>
</evidence>